<reference evidence="1" key="1">
    <citation type="journal article" date="2015" name="Nature">
        <title>Complex archaea that bridge the gap between prokaryotes and eukaryotes.</title>
        <authorList>
            <person name="Spang A."/>
            <person name="Saw J.H."/>
            <person name="Jorgensen S.L."/>
            <person name="Zaremba-Niedzwiedzka K."/>
            <person name="Martijn J."/>
            <person name="Lind A.E."/>
            <person name="van Eijk R."/>
            <person name="Schleper C."/>
            <person name="Guy L."/>
            <person name="Ettema T.J."/>
        </authorList>
    </citation>
    <scope>NUCLEOTIDE SEQUENCE</scope>
</reference>
<accession>A0A0F9PFI2</accession>
<protein>
    <submittedName>
        <fullName evidence="1">Uncharacterized protein</fullName>
    </submittedName>
</protein>
<name>A0A0F9PFI2_9ZZZZ</name>
<dbReference type="AlphaFoldDB" id="A0A0F9PFI2"/>
<dbReference type="EMBL" id="LAZR01002991">
    <property type="protein sequence ID" value="KKN23252.1"/>
    <property type="molecule type" value="Genomic_DNA"/>
</dbReference>
<sequence>MAIARIGNVVGAISGNLGGVVFANTHQGLLVKHRPLKTNQRTTDQLAERSRMQRIITVWKTLTTAEYLEWRVLADKVNQTNRLGVTSSSSPLSIFIRMNRVEAYLGIPLIRTPYRLGAAEACFVESIVFTEGSFYDVALSFSDPFAHRNVWVYGYRPMRTSPTRGVRSWKFLGRAFFEGFSPRSINTIWEPKLGPLSAGEFVHVKFSVQTVGGIRNPPTTVTTTVLAP</sequence>
<organism evidence="1">
    <name type="scientific">marine sediment metagenome</name>
    <dbReference type="NCBI Taxonomy" id="412755"/>
    <lineage>
        <taxon>unclassified sequences</taxon>
        <taxon>metagenomes</taxon>
        <taxon>ecological metagenomes</taxon>
    </lineage>
</organism>
<gene>
    <name evidence="1" type="ORF">LCGC14_0906970</name>
</gene>
<proteinExistence type="predicted"/>
<evidence type="ECO:0000313" key="1">
    <source>
        <dbReference type="EMBL" id="KKN23252.1"/>
    </source>
</evidence>
<comment type="caution">
    <text evidence="1">The sequence shown here is derived from an EMBL/GenBank/DDBJ whole genome shotgun (WGS) entry which is preliminary data.</text>
</comment>